<dbReference type="SUPFAM" id="SSF53756">
    <property type="entry name" value="UDP-Glycosyltransferase/glycogen phosphorylase"/>
    <property type="match status" value="1"/>
</dbReference>
<dbReference type="Proteomes" id="UP001596548">
    <property type="component" value="Unassembled WGS sequence"/>
</dbReference>
<reference evidence="2" key="1">
    <citation type="journal article" date="2019" name="Int. J. Syst. Evol. Microbiol.">
        <title>The Global Catalogue of Microorganisms (GCM) 10K type strain sequencing project: providing services to taxonomists for standard genome sequencing and annotation.</title>
        <authorList>
            <consortium name="The Broad Institute Genomics Platform"/>
            <consortium name="The Broad Institute Genome Sequencing Center for Infectious Disease"/>
            <person name="Wu L."/>
            <person name="Ma J."/>
        </authorList>
    </citation>
    <scope>NUCLEOTIDE SEQUENCE [LARGE SCALE GENOMIC DNA]</scope>
    <source>
        <strain evidence="2">XZYJT-10</strain>
    </source>
</reference>
<protein>
    <submittedName>
        <fullName evidence="1">Glycosyl transferase family 1</fullName>
    </submittedName>
</protein>
<gene>
    <name evidence="1" type="ORF">ACFQS1_11115</name>
</gene>
<keyword evidence="2" id="KW-1185">Reference proteome</keyword>
<name>A0ABW2HQ63_9ACTN</name>
<dbReference type="RefSeq" id="WP_378966601.1">
    <property type="nucleotide sequence ID" value="NZ_JBHTBJ010000006.1"/>
</dbReference>
<organism evidence="1 2">
    <name type="scientific">Paractinoplanes rhizophilus</name>
    <dbReference type="NCBI Taxonomy" id="1416877"/>
    <lineage>
        <taxon>Bacteria</taxon>
        <taxon>Bacillati</taxon>
        <taxon>Actinomycetota</taxon>
        <taxon>Actinomycetes</taxon>
        <taxon>Micromonosporales</taxon>
        <taxon>Micromonosporaceae</taxon>
        <taxon>Paractinoplanes</taxon>
    </lineage>
</organism>
<sequence length="406" mass="42957">MLDEAGNEPDSATDVLILGTAEWDSAIATNQHYVTRELAAVAEVTFVESLGLRRPTLRRADVARMAARGRRAFASGAPADGSGAPGRARPDHTRIVSPIVVPVHRAPTRLLNRTLLRRSTASWLESGRPRVLWTFTPVTYGLEDAADVVIYHCVDLLAKFPGIDGVAVGQGERNLAARPGVVAIATSQAVREHLAGTGFPRVELLQNVADVSVFAEASRPAAERRPSVIFSGNLTMAKLDMPLLVSVAKALRGRGELLLAGPLAAGGGSFTAELQQLEALGARYLGLLTPQELAAAAGTCAIGLIPYAINEYTTGVSPLKCFEYLSSGLAVLSTPLPSVRALAQTNPHVVAAEGADLLHHLSRMLAPVTGDVIADRIDSAGRHGWGERGQVLRELLATELAQLPVR</sequence>
<evidence type="ECO:0000313" key="1">
    <source>
        <dbReference type="EMBL" id="MFC7274532.1"/>
    </source>
</evidence>
<dbReference type="Gene3D" id="3.40.50.2000">
    <property type="entry name" value="Glycogen Phosphorylase B"/>
    <property type="match status" value="1"/>
</dbReference>
<accession>A0ABW2HQ63</accession>
<evidence type="ECO:0000313" key="2">
    <source>
        <dbReference type="Proteomes" id="UP001596548"/>
    </source>
</evidence>
<proteinExistence type="predicted"/>
<keyword evidence="1" id="KW-0808">Transferase</keyword>
<comment type="caution">
    <text evidence="1">The sequence shown here is derived from an EMBL/GenBank/DDBJ whole genome shotgun (WGS) entry which is preliminary data.</text>
</comment>
<dbReference type="GO" id="GO:0016740">
    <property type="term" value="F:transferase activity"/>
    <property type="evidence" value="ECO:0007669"/>
    <property type="project" value="UniProtKB-KW"/>
</dbReference>
<dbReference type="EMBL" id="JBHTBJ010000006">
    <property type="protein sequence ID" value="MFC7274532.1"/>
    <property type="molecule type" value="Genomic_DNA"/>
</dbReference>